<dbReference type="AlphaFoldDB" id="A0A1E5Q0J2"/>
<reference evidence="1 2" key="1">
    <citation type="submission" date="2016-08" db="EMBL/GenBank/DDBJ databases">
        <title>The complete genome of Streptomyces subrutilus 10-1-1.</title>
        <authorList>
            <person name="Chen X."/>
        </authorList>
    </citation>
    <scope>NUCLEOTIDE SEQUENCE [LARGE SCALE GENOMIC DNA]</scope>
    <source>
        <strain evidence="1 2">10-1-1</strain>
    </source>
</reference>
<dbReference type="Pfam" id="PF22281">
    <property type="entry name" value="DUF6959"/>
    <property type="match status" value="1"/>
</dbReference>
<protein>
    <submittedName>
        <fullName evidence="1">Uncharacterized protein</fullName>
    </submittedName>
</protein>
<evidence type="ECO:0000313" key="1">
    <source>
        <dbReference type="EMBL" id="OEJ35291.1"/>
    </source>
</evidence>
<name>A0A1E5Q0J2_9ACTN</name>
<dbReference type="RefSeq" id="WP_069923477.1">
    <property type="nucleotide sequence ID" value="NZ_MEHK01000001.1"/>
</dbReference>
<dbReference type="OrthoDB" id="281433at2"/>
<sequence length="92" mass="10122">MERIEVELFTDPGNDAVVRLPPRRFPGVLIQGDSLSTIRDDVAEIVEACDQGDVGEVREAAALLLSNFDELLARYTAALKAHDIPIPFYQAP</sequence>
<dbReference type="InterPro" id="IPR053801">
    <property type="entry name" value="DUF6959"/>
</dbReference>
<comment type="caution">
    <text evidence="1">The sequence shown here is derived from an EMBL/GenBank/DDBJ whole genome shotgun (WGS) entry which is preliminary data.</text>
</comment>
<keyword evidence="2" id="KW-1185">Reference proteome</keyword>
<gene>
    <name evidence="1" type="ORF">BGK67_31915</name>
</gene>
<dbReference type="EMBL" id="MEHK01000001">
    <property type="protein sequence ID" value="OEJ35291.1"/>
    <property type="molecule type" value="Genomic_DNA"/>
</dbReference>
<accession>A0A1E5Q0J2</accession>
<dbReference type="Proteomes" id="UP000095705">
    <property type="component" value="Unassembled WGS sequence"/>
</dbReference>
<proteinExistence type="predicted"/>
<evidence type="ECO:0000313" key="2">
    <source>
        <dbReference type="Proteomes" id="UP000095705"/>
    </source>
</evidence>
<organism evidence="1 2">
    <name type="scientific">Streptomyces subrutilus</name>
    <dbReference type="NCBI Taxonomy" id="36818"/>
    <lineage>
        <taxon>Bacteria</taxon>
        <taxon>Bacillati</taxon>
        <taxon>Actinomycetota</taxon>
        <taxon>Actinomycetes</taxon>
        <taxon>Kitasatosporales</taxon>
        <taxon>Streptomycetaceae</taxon>
        <taxon>Streptomyces</taxon>
    </lineage>
</organism>